<dbReference type="NCBIfam" id="NF009807">
    <property type="entry name" value="PRK13291.1"/>
    <property type="match status" value="1"/>
</dbReference>
<dbReference type="SUPFAM" id="SSF109854">
    <property type="entry name" value="DinB/YfiT-like putative metalloenzymes"/>
    <property type="match status" value="1"/>
</dbReference>
<dbReference type="InterPro" id="IPR024775">
    <property type="entry name" value="DinB-like"/>
</dbReference>
<dbReference type="Proteomes" id="UP000664698">
    <property type="component" value="Unassembled WGS sequence"/>
</dbReference>
<protein>
    <submittedName>
        <fullName evidence="2">Metal-dependent hydrolase</fullName>
    </submittedName>
</protein>
<comment type="caution">
    <text evidence="2">The sequence shown here is derived from an EMBL/GenBank/DDBJ whole genome shotgun (WGS) entry which is preliminary data.</text>
</comment>
<reference evidence="2 3" key="1">
    <citation type="submission" date="2021-03" db="EMBL/GenBank/DDBJ databases">
        <title>novel species isolated from a fishpond in China.</title>
        <authorList>
            <person name="Lu H."/>
            <person name="Cai Z."/>
        </authorList>
    </citation>
    <scope>NUCLEOTIDE SEQUENCE [LARGE SCALE GENOMIC DNA]</scope>
    <source>
        <strain evidence="2 3">JCM 31546</strain>
    </source>
</reference>
<dbReference type="Pfam" id="PF12867">
    <property type="entry name" value="DinB_2"/>
    <property type="match status" value="1"/>
</dbReference>
<organism evidence="2 3">
    <name type="scientific">Algoriphagus aestuariicola</name>
    <dbReference type="NCBI Taxonomy" id="1852016"/>
    <lineage>
        <taxon>Bacteria</taxon>
        <taxon>Pseudomonadati</taxon>
        <taxon>Bacteroidota</taxon>
        <taxon>Cytophagia</taxon>
        <taxon>Cytophagales</taxon>
        <taxon>Cyclobacteriaceae</taxon>
        <taxon>Algoriphagus</taxon>
    </lineage>
</organism>
<gene>
    <name evidence="2" type="ORF">J0A67_15900</name>
</gene>
<dbReference type="EMBL" id="JAFKCW010000003">
    <property type="protein sequence ID" value="MBN7802356.1"/>
    <property type="molecule type" value="Genomic_DNA"/>
</dbReference>
<evidence type="ECO:0000313" key="3">
    <source>
        <dbReference type="Proteomes" id="UP000664698"/>
    </source>
</evidence>
<evidence type="ECO:0000259" key="1">
    <source>
        <dbReference type="Pfam" id="PF12867"/>
    </source>
</evidence>
<dbReference type="Gene3D" id="1.20.120.450">
    <property type="entry name" value="dinb family like domain"/>
    <property type="match status" value="1"/>
</dbReference>
<accession>A0ABS3BVM6</accession>
<name>A0ABS3BVM6_9BACT</name>
<dbReference type="GO" id="GO:0016787">
    <property type="term" value="F:hydrolase activity"/>
    <property type="evidence" value="ECO:0007669"/>
    <property type="project" value="UniProtKB-KW"/>
</dbReference>
<keyword evidence="2" id="KW-0378">Hydrolase</keyword>
<dbReference type="InterPro" id="IPR034660">
    <property type="entry name" value="DinB/YfiT-like"/>
</dbReference>
<proteinExistence type="predicted"/>
<dbReference type="RefSeq" id="WP_206570348.1">
    <property type="nucleotide sequence ID" value="NZ_JAFKCW010000003.1"/>
</dbReference>
<keyword evidence="3" id="KW-1185">Reference proteome</keyword>
<evidence type="ECO:0000313" key="2">
    <source>
        <dbReference type="EMBL" id="MBN7802356.1"/>
    </source>
</evidence>
<feature type="domain" description="DinB-like" evidence="1">
    <location>
        <begin position="40"/>
        <end position="169"/>
    </location>
</feature>
<sequence>MDIDIEFLKYPIGKFQKPETTEPGLISEAIATIKSFPAHLFTAVSPLSPAQLDTPYRPGGWTVRQLVHHCADSHMNAFVRFKLALTEQNPTIKPYDEAAWANLSDSKLPIEPSLAIIKAIHFKWGVVLDAMSKEDYIRSYFHPEKQRSQELGEITLMYAWHSTHHLSHIQHLVLRENW</sequence>